<proteinExistence type="predicted"/>
<keyword evidence="3" id="KW-1185">Reference proteome</keyword>
<protein>
    <submittedName>
        <fullName evidence="2">Uncharacterized protein</fullName>
    </submittedName>
</protein>
<dbReference type="EMBL" id="JH668320">
    <property type="protein sequence ID" value="KAG6445390.1"/>
    <property type="molecule type" value="Genomic_DNA"/>
</dbReference>
<organism evidence="2 3">
    <name type="scientific">Manduca sexta</name>
    <name type="common">Tobacco hawkmoth</name>
    <name type="synonym">Tobacco hornworm</name>
    <dbReference type="NCBI Taxonomy" id="7130"/>
    <lineage>
        <taxon>Eukaryota</taxon>
        <taxon>Metazoa</taxon>
        <taxon>Ecdysozoa</taxon>
        <taxon>Arthropoda</taxon>
        <taxon>Hexapoda</taxon>
        <taxon>Insecta</taxon>
        <taxon>Pterygota</taxon>
        <taxon>Neoptera</taxon>
        <taxon>Endopterygota</taxon>
        <taxon>Lepidoptera</taxon>
        <taxon>Glossata</taxon>
        <taxon>Ditrysia</taxon>
        <taxon>Bombycoidea</taxon>
        <taxon>Sphingidae</taxon>
        <taxon>Sphinginae</taxon>
        <taxon>Sphingini</taxon>
        <taxon>Manduca</taxon>
    </lineage>
</organism>
<reference evidence="2" key="1">
    <citation type="journal article" date="2016" name="Insect Biochem. Mol. Biol.">
        <title>Multifaceted biological insights from a draft genome sequence of the tobacco hornworm moth, Manduca sexta.</title>
        <authorList>
            <person name="Kanost M.R."/>
            <person name="Arrese E.L."/>
            <person name="Cao X."/>
            <person name="Chen Y.R."/>
            <person name="Chellapilla S."/>
            <person name="Goldsmith M.R."/>
            <person name="Grosse-Wilde E."/>
            <person name="Heckel D.G."/>
            <person name="Herndon N."/>
            <person name="Jiang H."/>
            <person name="Papanicolaou A."/>
            <person name="Qu J."/>
            <person name="Soulages J.L."/>
            <person name="Vogel H."/>
            <person name="Walters J."/>
            <person name="Waterhouse R.M."/>
            <person name="Ahn S.J."/>
            <person name="Almeida F.C."/>
            <person name="An C."/>
            <person name="Aqrawi P."/>
            <person name="Bretschneider A."/>
            <person name="Bryant W.B."/>
            <person name="Bucks S."/>
            <person name="Chao H."/>
            <person name="Chevignon G."/>
            <person name="Christen J.M."/>
            <person name="Clarke D.F."/>
            <person name="Dittmer N.T."/>
            <person name="Ferguson L.C.F."/>
            <person name="Garavelou S."/>
            <person name="Gordon K.H.J."/>
            <person name="Gunaratna R.T."/>
            <person name="Han Y."/>
            <person name="Hauser F."/>
            <person name="He Y."/>
            <person name="Heidel-Fischer H."/>
            <person name="Hirsh A."/>
            <person name="Hu Y."/>
            <person name="Jiang H."/>
            <person name="Kalra D."/>
            <person name="Klinner C."/>
            <person name="Konig C."/>
            <person name="Kovar C."/>
            <person name="Kroll A.R."/>
            <person name="Kuwar S.S."/>
            <person name="Lee S.L."/>
            <person name="Lehman R."/>
            <person name="Li K."/>
            <person name="Li Z."/>
            <person name="Liang H."/>
            <person name="Lovelace S."/>
            <person name="Lu Z."/>
            <person name="Mansfield J.H."/>
            <person name="McCulloch K.J."/>
            <person name="Mathew T."/>
            <person name="Morton B."/>
            <person name="Muzny D.M."/>
            <person name="Neunemann D."/>
            <person name="Ongeri F."/>
            <person name="Pauchet Y."/>
            <person name="Pu L.L."/>
            <person name="Pyrousis I."/>
            <person name="Rao X.J."/>
            <person name="Redding A."/>
            <person name="Roesel C."/>
            <person name="Sanchez-Gracia A."/>
            <person name="Schaack S."/>
            <person name="Shukla A."/>
            <person name="Tetreau G."/>
            <person name="Wang Y."/>
            <person name="Xiong G.H."/>
            <person name="Traut W."/>
            <person name="Walsh T.K."/>
            <person name="Worley K.C."/>
            <person name="Wu D."/>
            <person name="Wu W."/>
            <person name="Wu Y.Q."/>
            <person name="Zhang X."/>
            <person name="Zou Z."/>
            <person name="Zucker H."/>
            <person name="Briscoe A.D."/>
            <person name="Burmester T."/>
            <person name="Clem R.J."/>
            <person name="Feyereisen R."/>
            <person name="Grimmelikhuijzen C.J.P."/>
            <person name="Hamodrakas S.J."/>
            <person name="Hansson B.S."/>
            <person name="Huguet E."/>
            <person name="Jermiin L.S."/>
            <person name="Lan Q."/>
            <person name="Lehman H.K."/>
            <person name="Lorenzen M."/>
            <person name="Merzendorfer H."/>
            <person name="Michalopoulos I."/>
            <person name="Morton D.B."/>
            <person name="Muthukrishnan S."/>
            <person name="Oakeshott J.G."/>
            <person name="Palmer W."/>
            <person name="Park Y."/>
            <person name="Passarelli A.L."/>
            <person name="Rozas J."/>
            <person name="Schwartz L.M."/>
            <person name="Smith W."/>
            <person name="Southgate A."/>
            <person name="Vilcinskas A."/>
            <person name="Vogt R."/>
            <person name="Wang P."/>
            <person name="Werren J."/>
            <person name="Yu X.Q."/>
            <person name="Zhou J.J."/>
            <person name="Brown S.J."/>
            <person name="Scherer S.E."/>
            <person name="Richards S."/>
            <person name="Blissard G.W."/>
        </authorList>
    </citation>
    <scope>NUCLEOTIDE SEQUENCE</scope>
</reference>
<gene>
    <name evidence="2" type="ORF">O3G_MSEX003910</name>
</gene>
<comment type="caution">
    <text evidence="2">The sequence shown here is derived from an EMBL/GenBank/DDBJ whole genome shotgun (WGS) entry which is preliminary data.</text>
</comment>
<feature type="compositionally biased region" description="Polar residues" evidence="1">
    <location>
        <begin position="7"/>
        <end position="26"/>
    </location>
</feature>
<accession>A0A921YUQ9</accession>
<dbReference type="AlphaFoldDB" id="A0A921YUQ9"/>
<name>A0A921YUQ9_MANSE</name>
<evidence type="ECO:0000313" key="2">
    <source>
        <dbReference type="EMBL" id="KAG6445390.1"/>
    </source>
</evidence>
<sequence length="134" mass="14853">MLRSPNAKCQSNPDISNFSGTVSSASQRKRKQPESEFGDAIATLSQELIKKLDDWRVELHGAISRVAENISNIQSDLATISQVTTEIKEELNSLCSNHTALAQKVYDQGLKIQGLTNDVTSLTKFQFSTPWINK</sequence>
<feature type="region of interest" description="Disordered" evidence="1">
    <location>
        <begin position="1"/>
        <end position="37"/>
    </location>
</feature>
<dbReference type="Proteomes" id="UP000791440">
    <property type="component" value="Unassembled WGS sequence"/>
</dbReference>
<reference evidence="2" key="2">
    <citation type="submission" date="2020-12" db="EMBL/GenBank/DDBJ databases">
        <authorList>
            <person name="Kanost M."/>
        </authorList>
    </citation>
    <scope>NUCLEOTIDE SEQUENCE</scope>
</reference>
<evidence type="ECO:0000313" key="3">
    <source>
        <dbReference type="Proteomes" id="UP000791440"/>
    </source>
</evidence>
<evidence type="ECO:0000256" key="1">
    <source>
        <dbReference type="SAM" id="MobiDB-lite"/>
    </source>
</evidence>